<gene>
    <name evidence="5" type="ORF">GEV01_01985</name>
</gene>
<keyword evidence="6" id="KW-1185">Reference proteome</keyword>
<dbReference type="GO" id="GO:0047527">
    <property type="term" value="F:2,3-dihydroxybenzoate-serine ligase activity"/>
    <property type="evidence" value="ECO:0007669"/>
    <property type="project" value="TreeGrafter"/>
</dbReference>
<evidence type="ECO:0000256" key="2">
    <source>
        <dbReference type="ARBA" id="ARBA00022553"/>
    </source>
</evidence>
<dbReference type="FunFam" id="3.40.50.980:FF:000001">
    <property type="entry name" value="Non-ribosomal peptide synthetase"/>
    <property type="match status" value="1"/>
</dbReference>
<dbReference type="InterPro" id="IPR045851">
    <property type="entry name" value="AMP-bd_C_sf"/>
</dbReference>
<dbReference type="Pfam" id="PF00668">
    <property type="entry name" value="Condensation"/>
    <property type="match status" value="1"/>
</dbReference>
<dbReference type="InterPro" id="IPR020806">
    <property type="entry name" value="PKS_PP-bd"/>
</dbReference>
<name>A0A843S717_9BURK</name>
<dbReference type="GO" id="GO:0043041">
    <property type="term" value="P:amino acid activation for nonribosomal peptide biosynthetic process"/>
    <property type="evidence" value="ECO:0007669"/>
    <property type="project" value="TreeGrafter"/>
</dbReference>
<keyword evidence="3" id="KW-0436">Ligase</keyword>
<dbReference type="NCBIfam" id="TIGR01746">
    <property type="entry name" value="Thioester-redct"/>
    <property type="match status" value="1"/>
</dbReference>
<dbReference type="InterPro" id="IPR023213">
    <property type="entry name" value="CAT-like_dom_sf"/>
</dbReference>
<dbReference type="Proteomes" id="UP000444318">
    <property type="component" value="Unassembled WGS sequence"/>
</dbReference>
<dbReference type="GO" id="GO:0009366">
    <property type="term" value="C:enterobactin synthetase complex"/>
    <property type="evidence" value="ECO:0007669"/>
    <property type="project" value="TreeGrafter"/>
</dbReference>
<accession>A0A843S717</accession>
<dbReference type="PROSITE" id="PS00455">
    <property type="entry name" value="AMP_BINDING"/>
    <property type="match status" value="1"/>
</dbReference>
<dbReference type="Gene3D" id="1.10.1200.10">
    <property type="entry name" value="ACP-like"/>
    <property type="match status" value="1"/>
</dbReference>
<dbReference type="Pfam" id="PF00550">
    <property type="entry name" value="PP-binding"/>
    <property type="match status" value="1"/>
</dbReference>
<organism evidence="5 6">
    <name type="scientific">Rugamonas rivuli</name>
    <dbReference type="NCBI Taxonomy" id="2743358"/>
    <lineage>
        <taxon>Bacteria</taxon>
        <taxon>Pseudomonadati</taxon>
        <taxon>Pseudomonadota</taxon>
        <taxon>Betaproteobacteria</taxon>
        <taxon>Burkholderiales</taxon>
        <taxon>Oxalobacteraceae</taxon>
        <taxon>Telluria group</taxon>
        <taxon>Rugamonas</taxon>
    </lineage>
</organism>
<dbReference type="Gene3D" id="3.30.559.10">
    <property type="entry name" value="Chloramphenicol acetyltransferase-like domain"/>
    <property type="match status" value="1"/>
</dbReference>
<dbReference type="SUPFAM" id="SSF52777">
    <property type="entry name" value="CoA-dependent acyltransferases"/>
    <property type="match status" value="2"/>
</dbReference>
<dbReference type="CDD" id="cd05930">
    <property type="entry name" value="A_NRPS"/>
    <property type="match status" value="1"/>
</dbReference>
<dbReference type="PANTHER" id="PTHR45527:SF1">
    <property type="entry name" value="FATTY ACID SYNTHASE"/>
    <property type="match status" value="1"/>
</dbReference>
<dbReference type="PANTHER" id="PTHR45527">
    <property type="entry name" value="NONRIBOSOMAL PEPTIDE SYNTHETASE"/>
    <property type="match status" value="1"/>
</dbReference>
<dbReference type="InterPro" id="IPR010071">
    <property type="entry name" value="AA_adenyl_dom"/>
</dbReference>
<proteinExistence type="predicted"/>
<dbReference type="InterPro" id="IPR000873">
    <property type="entry name" value="AMP-dep_synth/lig_dom"/>
</dbReference>
<dbReference type="InterPro" id="IPR010080">
    <property type="entry name" value="Thioester_reductase-like_dom"/>
</dbReference>
<dbReference type="InterPro" id="IPR009081">
    <property type="entry name" value="PP-bd_ACP"/>
</dbReference>
<dbReference type="Gene3D" id="3.30.559.30">
    <property type="entry name" value="Nonribosomal peptide synthetase, condensation domain"/>
    <property type="match status" value="1"/>
</dbReference>
<evidence type="ECO:0000256" key="1">
    <source>
        <dbReference type="ARBA" id="ARBA00022450"/>
    </source>
</evidence>
<keyword evidence="1" id="KW-0596">Phosphopantetheine</keyword>
<dbReference type="GO" id="GO:0009239">
    <property type="term" value="P:enterobactin biosynthetic process"/>
    <property type="evidence" value="ECO:0007669"/>
    <property type="project" value="TreeGrafter"/>
</dbReference>
<dbReference type="Pfam" id="PF07993">
    <property type="entry name" value="NAD_binding_4"/>
    <property type="match status" value="1"/>
</dbReference>
<dbReference type="Gene3D" id="3.40.50.720">
    <property type="entry name" value="NAD(P)-binding Rossmann-like Domain"/>
    <property type="match status" value="1"/>
</dbReference>
<comment type="caution">
    <text evidence="5">The sequence shown here is derived from an EMBL/GenBank/DDBJ whole genome shotgun (WGS) entry which is preliminary data.</text>
</comment>
<dbReference type="CDD" id="cd05235">
    <property type="entry name" value="SDR_e1"/>
    <property type="match status" value="1"/>
</dbReference>
<dbReference type="EMBL" id="WHUF01000001">
    <property type="protein sequence ID" value="MQA18278.1"/>
    <property type="molecule type" value="Genomic_DNA"/>
</dbReference>
<sequence length="1524" mass="162490">MTQDQASGGAAAPLDARLARLTPQQRELLRQRLSGAAPFAASASGIVEAVSQLAPVADGVPFQQAPAQQRIWFFERLQPGSGAYNLYQHYRLRGALNESALATAFDAIVARHAALRTSFREIDGKPVQTVHASATLEIERHDLSMLEPAARELRITQLLALENTRPFDLSRAPLLRVGLARVGEDDHVLMVVMHHIVGDAWSCGVLHEELQACYNAAICRQPLNGLLAALPVRYPDIVQWQAGQLQQQKLASQVDFWRNAMAGTSGLLALPTDKPRPDILGTQGASHMSLLPQSLVERLEQMARAEHATLFMALLAAFQSLLGRHAGQDDVVLGTPFANRGAKEFEPLIGLFANTLPLRGDLSGDPSFRQLLARTRSHCLDAFSNADAPLERIVDALTLERVPGRSALFQTMFVLQPGKEPPLQLHGLASTSLRTGIDTARFELTLSLSAQDDGMLATFDYNTELFEHATIARLGDQYAALLVQALADPDCPMSQLPLLDEAQRNELLALADGGPAAAVLAPPDGGNLYGWIAAQAARSPQAAAVVADGHSLSYAELTRRAGAVAQRLLTLGAAPGTRIALMADRSAEAMIGLLAIVATGAAYVPLDPSHPDERLRFMLDDSQALAVLTPDALHQRASTLAAPLGLAVASTTQTAGQQFTVVAVAPTDAAYVIYTSGSTGTPKGVAVSHANVINLTQAFLQRHEFSGQRLLMLPSLQFDASVGDIFPALASGATLVLHPSPNELGPHELESYCEQYAVTAIDAPAALWRRWTDGYAQVRHDDGLLPGLRMMMFGGEAVPLSQVRRFARLTGGRVTLTNHYGPTEATVCAAMLSTCDGAGFDGAELPIGRPLPGVQVHILDSHGQLAPRGVIGELCVGGAGVALGYLNAPDMNQTRFVADSFAAAADAGGSEAPRLYRSGDLARWNADGTLHFVGRRDHQVKLRGFRIELGEVESAISECPGVSAAVATVHELAPGDRRLLAYFVAGPGLSVADLRGYLATRLPDAMQPSLYHRLDALPLTVNGKIDRRALPPPSAQQTPARVLKPAATDTEAAIMQLWRELLGRKELSVDDEFFNVGGDSLLTLPLVFRLGQTFGVTVPLSAVFSAPTIEAMAKLVDDLRAGVAAPVLDLAAQAALPADIEPARAAAPTAPRAAPRSLLITGATGFLGAYLLRDLLDATDAEMVCLVRAATLPECLQRIRSNLHSYGLWRDGDERRIVPLQGDLSEPDLGLDATTFAAMAARVDVIFHNGGQVNFLAPYESLAAANAGGTLAVLRLASSVRLKPVHLISTLGVYVTEDQLEATVSEDSAPPKAEGQQGGYNQSKWVAEQLALAARARGLPVAVYRPARITGDSRTGGCNLGDYFSSWIKGCVQLGLAPRIDGDGFDMASVDYVSRAIVQLALGAGDQNGNFHFLNPHRMSLEELVATLRAAGYAVDQADYGTWRTALQDAAAKSRDNALATFAPLFPEQVDPREPAFDCSTTMDAVAPLGTVCPPADRALLETYIGFMQQRGFLPAPRRNEAAA</sequence>
<dbReference type="InterPro" id="IPR036291">
    <property type="entry name" value="NAD(P)-bd_dom_sf"/>
</dbReference>
<dbReference type="SUPFAM" id="SSF56801">
    <property type="entry name" value="Acetyl-CoA synthetase-like"/>
    <property type="match status" value="1"/>
</dbReference>
<feature type="domain" description="Carrier" evidence="4">
    <location>
        <begin position="1045"/>
        <end position="1120"/>
    </location>
</feature>
<dbReference type="SUPFAM" id="SSF51735">
    <property type="entry name" value="NAD(P)-binding Rossmann-fold domains"/>
    <property type="match status" value="1"/>
</dbReference>
<keyword evidence="2" id="KW-0597">Phosphoprotein</keyword>
<dbReference type="GO" id="GO:0031177">
    <property type="term" value="F:phosphopantetheine binding"/>
    <property type="evidence" value="ECO:0007669"/>
    <property type="project" value="InterPro"/>
</dbReference>
<dbReference type="Gene3D" id="3.40.50.980">
    <property type="match status" value="2"/>
</dbReference>
<dbReference type="PROSITE" id="PS50075">
    <property type="entry name" value="CARRIER"/>
    <property type="match status" value="1"/>
</dbReference>
<reference evidence="5 6" key="1">
    <citation type="submission" date="2019-10" db="EMBL/GenBank/DDBJ databases">
        <title>Two novel species isolated from a subtropical stream in China.</title>
        <authorList>
            <person name="Lu H."/>
        </authorList>
    </citation>
    <scope>NUCLEOTIDE SEQUENCE [LARGE SCALE GENOMIC DNA]</scope>
    <source>
        <strain evidence="5 6">FT103W</strain>
    </source>
</reference>
<evidence type="ECO:0000256" key="3">
    <source>
        <dbReference type="ARBA" id="ARBA00022598"/>
    </source>
</evidence>
<dbReference type="SMART" id="SM00823">
    <property type="entry name" value="PKS_PP"/>
    <property type="match status" value="1"/>
</dbReference>
<dbReference type="InterPro" id="IPR036736">
    <property type="entry name" value="ACP-like_sf"/>
</dbReference>
<protein>
    <submittedName>
        <fullName evidence="5">Amino acid adenylation domain-containing protein</fullName>
    </submittedName>
</protein>
<evidence type="ECO:0000259" key="4">
    <source>
        <dbReference type="PROSITE" id="PS50075"/>
    </source>
</evidence>
<evidence type="ECO:0000313" key="5">
    <source>
        <dbReference type="EMBL" id="MQA18278.1"/>
    </source>
</evidence>
<dbReference type="PIRSF" id="PIRSF001617">
    <property type="entry name" value="Alpha-AR"/>
    <property type="match status" value="1"/>
</dbReference>
<dbReference type="GO" id="GO:0005829">
    <property type="term" value="C:cytosol"/>
    <property type="evidence" value="ECO:0007669"/>
    <property type="project" value="TreeGrafter"/>
</dbReference>
<dbReference type="Pfam" id="PF13193">
    <property type="entry name" value="AMP-binding_C"/>
    <property type="match status" value="1"/>
</dbReference>
<dbReference type="RefSeq" id="WP_152801185.1">
    <property type="nucleotide sequence ID" value="NZ_WHUF01000001.1"/>
</dbReference>
<dbReference type="CDD" id="cd19531">
    <property type="entry name" value="LCL_NRPS-like"/>
    <property type="match status" value="1"/>
</dbReference>
<dbReference type="Pfam" id="PF00501">
    <property type="entry name" value="AMP-binding"/>
    <property type="match status" value="1"/>
</dbReference>
<dbReference type="Gene3D" id="3.30.300.30">
    <property type="match status" value="1"/>
</dbReference>
<evidence type="ECO:0000313" key="6">
    <source>
        <dbReference type="Proteomes" id="UP000444318"/>
    </source>
</evidence>
<dbReference type="SUPFAM" id="SSF47336">
    <property type="entry name" value="ACP-like"/>
    <property type="match status" value="1"/>
</dbReference>
<dbReference type="InterPro" id="IPR020845">
    <property type="entry name" value="AMP-binding_CS"/>
</dbReference>
<dbReference type="Gene3D" id="2.30.38.10">
    <property type="entry name" value="Luciferase, Domain 3"/>
    <property type="match status" value="1"/>
</dbReference>
<dbReference type="InterPro" id="IPR001242">
    <property type="entry name" value="Condensation_dom"/>
</dbReference>
<dbReference type="NCBIfam" id="TIGR01733">
    <property type="entry name" value="AA-adenyl-dom"/>
    <property type="match status" value="1"/>
</dbReference>
<dbReference type="InterPro" id="IPR025110">
    <property type="entry name" value="AMP-bd_C"/>
</dbReference>
<dbReference type="InterPro" id="IPR013120">
    <property type="entry name" value="FAR_NAD-bd"/>
</dbReference>
<dbReference type="FunFam" id="3.40.50.12780:FF:000012">
    <property type="entry name" value="Non-ribosomal peptide synthetase"/>
    <property type="match status" value="1"/>
</dbReference>